<dbReference type="SMART" id="SM00910">
    <property type="entry name" value="HIRAN"/>
    <property type="match status" value="1"/>
</dbReference>
<evidence type="ECO:0000256" key="1">
    <source>
        <dbReference type="ARBA" id="ARBA00022723"/>
    </source>
</evidence>
<dbReference type="InterPro" id="IPR011604">
    <property type="entry name" value="PDDEXK-like_dom_sf"/>
</dbReference>
<evidence type="ECO:0000256" key="2">
    <source>
        <dbReference type="ARBA" id="ARBA00022801"/>
    </source>
</evidence>
<protein>
    <submittedName>
        <fullName evidence="4">ATP dependent helicase</fullName>
    </submittedName>
</protein>
<dbReference type="Gene3D" id="3.30.70.2330">
    <property type="match status" value="1"/>
</dbReference>
<name>A0A8S5T8B4_9CAUD</name>
<dbReference type="GO" id="GO:0008270">
    <property type="term" value="F:zinc ion binding"/>
    <property type="evidence" value="ECO:0007669"/>
    <property type="project" value="InterPro"/>
</dbReference>
<reference evidence="4" key="1">
    <citation type="journal article" date="2021" name="Proc. Natl. Acad. Sci. U.S.A.">
        <title>A Catalog of Tens of Thousands of Viruses from Human Metagenomes Reveals Hidden Associations with Chronic Diseases.</title>
        <authorList>
            <person name="Tisza M.J."/>
            <person name="Buck C.B."/>
        </authorList>
    </citation>
    <scope>NUCLEOTIDE SEQUENCE</scope>
    <source>
        <strain evidence="4">CtU557</strain>
    </source>
</reference>
<keyword evidence="4" id="KW-0067">ATP-binding</keyword>
<accession>A0A8S5T8B4</accession>
<dbReference type="InterPro" id="IPR038726">
    <property type="entry name" value="PDDEXK_AddAB-type"/>
</dbReference>
<keyword evidence="2" id="KW-0378">Hydrolase</keyword>
<proteinExistence type="predicted"/>
<dbReference type="InterPro" id="IPR014905">
    <property type="entry name" value="HIRAN"/>
</dbReference>
<organism evidence="4">
    <name type="scientific">Podoviridae sp. ctU557</name>
    <dbReference type="NCBI Taxonomy" id="2827736"/>
    <lineage>
        <taxon>Viruses</taxon>
        <taxon>Duplodnaviria</taxon>
        <taxon>Heunggongvirae</taxon>
        <taxon>Uroviricota</taxon>
        <taxon>Caudoviricetes</taxon>
    </lineage>
</organism>
<dbReference type="GO" id="GO:0003676">
    <property type="term" value="F:nucleic acid binding"/>
    <property type="evidence" value="ECO:0007669"/>
    <property type="project" value="InterPro"/>
</dbReference>
<dbReference type="Pfam" id="PF12705">
    <property type="entry name" value="PDDEXK_1"/>
    <property type="match status" value="1"/>
</dbReference>
<evidence type="ECO:0000259" key="3">
    <source>
        <dbReference type="SMART" id="SM00910"/>
    </source>
</evidence>
<dbReference type="Pfam" id="PF08797">
    <property type="entry name" value="HIRAN"/>
    <property type="match status" value="1"/>
</dbReference>
<evidence type="ECO:0000313" key="4">
    <source>
        <dbReference type="EMBL" id="DAF59489.1"/>
    </source>
</evidence>
<dbReference type="EMBL" id="BK032771">
    <property type="protein sequence ID" value="DAF59489.1"/>
    <property type="molecule type" value="Genomic_DNA"/>
</dbReference>
<dbReference type="GO" id="GO:0016818">
    <property type="term" value="F:hydrolase activity, acting on acid anhydrides, in phosphorus-containing anhydrides"/>
    <property type="evidence" value="ECO:0007669"/>
    <property type="project" value="InterPro"/>
</dbReference>
<keyword evidence="4" id="KW-0347">Helicase</keyword>
<keyword evidence="1" id="KW-0479">Metal-binding</keyword>
<sequence>MSEPKTLTYHSKLVGVTFEGRQDVIKSLRGKEPLRVRREKDNKYDPRAVAVDVYKDDEWIPIGYIAKDKNKDISETLDAGNTVYISIGDITGGGDRSYGVNISLEYKLTEEEAPEARESVPSKAETLKVLNYLTKAIEGAQNGSKHATEAYTSPLTGETIELEVVNGHKELKGFMSGSKFPEQFYQPFDREGILAAMAEKYNVDADAIEAMWNLNNEASTGYGTAIHAALENYDRNFKLGDKTKFVKEFKTKPTEYGPNRALSKNPFIKKIVEDFQDKFGGDYERLSEVFIWDSGLKLCGSIDRLMVVDRKKKIVRIQDFKTDGDIHEKKYQLSDSPFKDKMGNELLDYHWLQLSFYAFLLEIKGYTIDGLDIYWLNPNKLCEGENAWEEFSSKPIDIREVIING</sequence>
<dbReference type="GO" id="GO:0004386">
    <property type="term" value="F:helicase activity"/>
    <property type="evidence" value="ECO:0007669"/>
    <property type="project" value="UniProtKB-KW"/>
</dbReference>
<keyword evidence="4" id="KW-0547">Nucleotide-binding</keyword>
<feature type="domain" description="HIRAN" evidence="3">
    <location>
        <begin position="6"/>
        <end position="110"/>
    </location>
</feature>
<dbReference type="Gene3D" id="3.90.320.10">
    <property type="match status" value="1"/>
</dbReference>